<reference evidence="2" key="1">
    <citation type="journal article" date="2015" name="Nature">
        <title>Complex archaea that bridge the gap between prokaryotes and eukaryotes.</title>
        <authorList>
            <person name="Spang A."/>
            <person name="Saw J.H."/>
            <person name="Jorgensen S.L."/>
            <person name="Zaremba-Niedzwiedzka K."/>
            <person name="Martijn J."/>
            <person name="Lind A.E."/>
            <person name="van Eijk R."/>
            <person name="Schleper C."/>
            <person name="Guy L."/>
            <person name="Ettema T.J."/>
        </authorList>
    </citation>
    <scope>NUCLEOTIDE SEQUENCE</scope>
</reference>
<evidence type="ECO:0000256" key="1">
    <source>
        <dbReference type="SAM" id="MobiDB-lite"/>
    </source>
</evidence>
<protein>
    <submittedName>
        <fullName evidence="2">Uncharacterized protein</fullName>
    </submittedName>
</protein>
<dbReference type="EMBL" id="LAZR01000727">
    <property type="protein sequence ID" value="KKN59396.1"/>
    <property type="molecule type" value="Genomic_DNA"/>
</dbReference>
<sequence length="67" mass="7560">MEHDRIAEALADIRSTESTHPELGQERNTMLDDVIVALRNSLDLHGIEGQLFCARAQYGRTCKHLRG</sequence>
<dbReference type="AlphaFoldDB" id="A0A0F9UDS8"/>
<comment type="caution">
    <text evidence="2">The sequence shown here is derived from an EMBL/GenBank/DDBJ whole genome shotgun (WGS) entry which is preliminary data.</text>
</comment>
<feature type="compositionally biased region" description="Basic and acidic residues" evidence="1">
    <location>
        <begin position="14"/>
        <end position="25"/>
    </location>
</feature>
<gene>
    <name evidence="2" type="ORF">LCGC14_0542310</name>
</gene>
<proteinExistence type="predicted"/>
<name>A0A0F9UDS8_9ZZZZ</name>
<accession>A0A0F9UDS8</accession>
<feature type="region of interest" description="Disordered" evidence="1">
    <location>
        <begin position="1"/>
        <end position="26"/>
    </location>
</feature>
<organism evidence="2">
    <name type="scientific">marine sediment metagenome</name>
    <dbReference type="NCBI Taxonomy" id="412755"/>
    <lineage>
        <taxon>unclassified sequences</taxon>
        <taxon>metagenomes</taxon>
        <taxon>ecological metagenomes</taxon>
    </lineage>
</organism>
<evidence type="ECO:0000313" key="2">
    <source>
        <dbReference type="EMBL" id="KKN59396.1"/>
    </source>
</evidence>